<gene>
    <name evidence="1" type="ORF">CVS29_07690</name>
</gene>
<dbReference type="Proteomes" id="UP000246303">
    <property type="component" value="Unassembled WGS sequence"/>
</dbReference>
<keyword evidence="2" id="KW-1185">Reference proteome</keyword>
<protein>
    <submittedName>
        <fullName evidence="1">Uncharacterized protein</fullName>
    </submittedName>
</protein>
<organism evidence="1 2">
    <name type="scientific">Arthrobacter psychrochitiniphilus</name>
    <dbReference type="NCBI Taxonomy" id="291045"/>
    <lineage>
        <taxon>Bacteria</taxon>
        <taxon>Bacillati</taxon>
        <taxon>Actinomycetota</taxon>
        <taxon>Actinomycetes</taxon>
        <taxon>Micrococcales</taxon>
        <taxon>Micrococcaceae</taxon>
        <taxon>Arthrobacter</taxon>
    </lineage>
</organism>
<sequence length="174" mass="17229">MSDNGRPFDFGQFGGASAPGNAPSPAGASGSANPFGAVGADGADRNVYGGSTPAGFGTGMAVGGGHYDGGSAPLRPTNAPVVWLYAAVAASIIAMLVALLLGSTAAFAIGAWILAGPIAIALVAVFSIQDTRARTAALYSSSGFVSWLYRGAIVLSLIAVVISALKIADWVGRI</sequence>
<dbReference type="RefSeq" id="WP_146213017.1">
    <property type="nucleotide sequence ID" value="NZ_JACBZZ010000001.1"/>
</dbReference>
<evidence type="ECO:0000313" key="2">
    <source>
        <dbReference type="Proteomes" id="UP000246303"/>
    </source>
</evidence>
<reference evidence="1 2" key="1">
    <citation type="submission" date="2018-05" db="EMBL/GenBank/DDBJ databases">
        <title>Genetic diversity of glacier-inhabiting Cryobacterium bacteria in China and description of Cryobacterium mengkeensis sp. nov. and Arthrobacter glacialis sp. nov.</title>
        <authorList>
            <person name="Liu Q."/>
            <person name="Xin Y.-H."/>
        </authorList>
    </citation>
    <scope>NUCLEOTIDE SEQUENCE [LARGE SCALE GENOMIC DNA]</scope>
    <source>
        <strain evidence="1 2">GP3</strain>
    </source>
</reference>
<dbReference type="OrthoDB" id="4382218at2"/>
<dbReference type="EMBL" id="QHLZ01000004">
    <property type="protein sequence ID" value="PXA65891.1"/>
    <property type="molecule type" value="Genomic_DNA"/>
</dbReference>
<comment type="caution">
    <text evidence="1">The sequence shown here is derived from an EMBL/GenBank/DDBJ whole genome shotgun (WGS) entry which is preliminary data.</text>
</comment>
<evidence type="ECO:0000313" key="1">
    <source>
        <dbReference type="EMBL" id="PXA65891.1"/>
    </source>
</evidence>
<proteinExistence type="predicted"/>
<dbReference type="AlphaFoldDB" id="A0A2V3DTX2"/>
<accession>A0A2V3DTX2</accession>
<name>A0A2V3DTX2_9MICC</name>